<proteinExistence type="predicted"/>
<evidence type="ECO:0000313" key="2">
    <source>
        <dbReference type="Proteomes" id="UP000643701"/>
    </source>
</evidence>
<evidence type="ECO:0000313" key="1">
    <source>
        <dbReference type="EMBL" id="NGZ90225.1"/>
    </source>
</evidence>
<evidence type="ECO:0008006" key="3">
    <source>
        <dbReference type="Google" id="ProtNLM"/>
    </source>
</evidence>
<dbReference type="Proteomes" id="UP000643701">
    <property type="component" value="Unassembled WGS sequence"/>
</dbReference>
<dbReference type="AlphaFoldDB" id="A0A967AJ22"/>
<organism evidence="1 2">
    <name type="scientific">Psychroflexus maritimus</name>
    <dbReference type="NCBI Taxonomy" id="2714865"/>
    <lineage>
        <taxon>Bacteria</taxon>
        <taxon>Pseudomonadati</taxon>
        <taxon>Bacteroidota</taxon>
        <taxon>Flavobacteriia</taxon>
        <taxon>Flavobacteriales</taxon>
        <taxon>Flavobacteriaceae</taxon>
        <taxon>Psychroflexus</taxon>
    </lineage>
</organism>
<protein>
    <recommendedName>
        <fullName evidence="3">Fibrobacter succinogenes major paralogous domain-containing protein</fullName>
    </recommendedName>
</protein>
<keyword evidence="2" id="KW-1185">Reference proteome</keyword>
<reference evidence="1" key="1">
    <citation type="submission" date="2020-03" db="EMBL/GenBank/DDBJ databases">
        <title>Psychroflexus Maritimus sp. nov., isolate from marine sediment.</title>
        <authorList>
            <person name="Zhong Y.-L."/>
        </authorList>
    </citation>
    <scope>NUCLEOTIDE SEQUENCE</scope>
    <source>
        <strain evidence="1">C1</strain>
    </source>
</reference>
<sequence length="240" mass="25881">MKQVQSNKRHYLLNATSKILLNLFILSFLGLETANAQVGIGTTSPDASAQLELQSTAKGFLPPRMDTDARNNINSPAEGLMIYNTSVKCLQWWVGNAWHDGCGDNPYLDYPDGTVFCASGPTELVEVTGAGGRVWMDRNLGASQVATSSTDAAAYGDLYQWGRAADGHQCRTSGTTATNATTAVPNAGNSWDGVFITESSSPLDWLTPQDNNLWQGVNGTNNPCPAGFRLPTETEWNTER</sequence>
<comment type="caution">
    <text evidence="1">The sequence shown here is derived from an EMBL/GenBank/DDBJ whole genome shotgun (WGS) entry which is preliminary data.</text>
</comment>
<accession>A0A967AJ22</accession>
<dbReference type="EMBL" id="JAANAS010000059">
    <property type="protein sequence ID" value="NGZ90225.1"/>
    <property type="molecule type" value="Genomic_DNA"/>
</dbReference>
<name>A0A967AJ22_9FLAO</name>
<gene>
    <name evidence="1" type="ORF">G7034_08160</name>
</gene>
<feature type="non-terminal residue" evidence="1">
    <location>
        <position position="240"/>
    </location>
</feature>